<evidence type="ECO:0000313" key="2">
    <source>
        <dbReference type="Proteomes" id="UP000003860"/>
    </source>
</evidence>
<dbReference type="AlphaFoldDB" id="F1TGC9"/>
<dbReference type="STRING" id="588581.Cpap_0747"/>
<proteinExistence type="predicted"/>
<dbReference type="Proteomes" id="UP000003860">
    <property type="component" value="Unassembled WGS sequence"/>
</dbReference>
<comment type="caution">
    <text evidence="1">The sequence shown here is derived from an EMBL/GenBank/DDBJ whole genome shotgun (WGS) entry which is preliminary data.</text>
</comment>
<gene>
    <name evidence="1" type="ORF">Cpap_0747</name>
</gene>
<dbReference type="EMBL" id="ACXX02000013">
    <property type="protein sequence ID" value="EGD46494.1"/>
    <property type="molecule type" value="Genomic_DNA"/>
</dbReference>
<dbReference type="RefSeq" id="WP_004621210.1">
    <property type="nucleotide sequence ID" value="NZ_ACXX02000013.1"/>
</dbReference>
<dbReference type="Pfam" id="PF01547">
    <property type="entry name" value="SBP_bac_1"/>
    <property type="match status" value="1"/>
</dbReference>
<organism evidence="1 2">
    <name type="scientific">Ruminiclostridium papyrosolvens DSM 2782</name>
    <dbReference type="NCBI Taxonomy" id="588581"/>
    <lineage>
        <taxon>Bacteria</taxon>
        <taxon>Bacillati</taxon>
        <taxon>Bacillota</taxon>
        <taxon>Clostridia</taxon>
        <taxon>Eubacteriales</taxon>
        <taxon>Oscillospiraceae</taxon>
        <taxon>Ruminiclostridium</taxon>
    </lineage>
</organism>
<name>F1TGC9_9FIRM</name>
<dbReference type="SUPFAM" id="SSF53850">
    <property type="entry name" value="Periplasmic binding protein-like II"/>
    <property type="match status" value="1"/>
</dbReference>
<keyword evidence="2" id="KW-1185">Reference proteome</keyword>
<dbReference type="OrthoDB" id="383937at2"/>
<dbReference type="eggNOG" id="COG1653">
    <property type="taxonomic scope" value="Bacteria"/>
</dbReference>
<evidence type="ECO:0000313" key="1">
    <source>
        <dbReference type="EMBL" id="EGD46494.1"/>
    </source>
</evidence>
<reference evidence="1" key="2">
    <citation type="submission" date="2011-01" db="EMBL/GenBank/DDBJ databases">
        <title>The Non-contiguous Finished genome of Clostridium papyrosolvens.</title>
        <authorList>
            <person name="Lucas S."/>
            <person name="Copeland A."/>
            <person name="Lapidus A."/>
            <person name="Cheng J.-F."/>
            <person name="Goodwin L."/>
            <person name="Pitluck S."/>
            <person name="Misra M."/>
            <person name="Chertkov O."/>
            <person name="Detter J.C."/>
            <person name="Han C."/>
            <person name="Tapia R."/>
            <person name="Land M."/>
            <person name="Hauser L."/>
            <person name="Kyrpides N."/>
            <person name="Ivanova N."/>
            <person name="Pagani I."/>
            <person name="Mouttaki H."/>
            <person name="He Z."/>
            <person name="Zhou J."/>
            <person name="Hemme C.L."/>
            <person name="Woyke T."/>
        </authorList>
    </citation>
    <scope>NUCLEOTIDE SEQUENCE [LARGE SCALE GENOMIC DNA]</scope>
    <source>
        <strain evidence="1">DSM 2782</strain>
    </source>
</reference>
<dbReference type="InterPro" id="IPR006059">
    <property type="entry name" value="SBP"/>
</dbReference>
<accession>F1TGC9</accession>
<dbReference type="PROSITE" id="PS51257">
    <property type="entry name" value="PROKAR_LIPOPROTEIN"/>
    <property type="match status" value="1"/>
</dbReference>
<reference evidence="1" key="1">
    <citation type="submission" date="2009-07" db="EMBL/GenBank/DDBJ databases">
        <authorList>
            <consortium name="US DOE Joint Genome Institute (JGI-PGF)"/>
            <person name="Lucas S."/>
            <person name="Copeland A."/>
            <person name="Lapidus A."/>
            <person name="Glavina del Rio T."/>
            <person name="Tice H."/>
            <person name="Bruce D."/>
            <person name="Goodwin L."/>
            <person name="Pitluck S."/>
            <person name="Larimer F."/>
            <person name="Land M.L."/>
            <person name="Mouttaki H."/>
            <person name="He Z."/>
            <person name="Zhou J."/>
            <person name="Hemme C.L."/>
        </authorList>
    </citation>
    <scope>NUCLEOTIDE SEQUENCE</scope>
    <source>
        <strain evidence="1">DSM 2782</strain>
    </source>
</reference>
<dbReference type="Gene3D" id="3.40.190.10">
    <property type="entry name" value="Periplasmic binding protein-like II"/>
    <property type="match status" value="1"/>
</dbReference>
<sequence>MKKHIFIILFAMVLFLISGCNGTSKETLPNSQSNNSIKKFTEIQLKNKIPEGYAITKVLKETPDGLYVLCLNFSKPDEQHTHKDETQHKDEVYNQNRIFFINQDINKSIWTGNCEAAAMDSNNQLYILSEVGNGSSKKFVLNKYDDKLNLSGKWTLKSPPKEHSILVNDIILYNDRIAVIRTGGVQIFDLYGKVLWEKSYKSINNYASDNQNLYLTEFPVYGGDTNRLFKLNVFGFREEWSANIQLIQDQIKNLSYNKYDSKLYLILNNRLMSCDKGKLSEVCNFLDFKSGKLVSNAAVSNDEARFTNYLQLMFNNNSFTLLLYAIENNPMFSYSPSNQAVKSPSTSVNLLLPTHNNTLEMTAARFEEKNPDTKINFTYYKETGDVSQPDFIQFMNLKVLSGEQNWDIVPIIYLPYWQYIQKGILADLDSLDKKHDLSNSAVYYTNLIDGCRIDKKLYYLPICITFPTFIIDIMNKEADSFIRDSKTWTWTELEKNIASWKKESKPFKKNPLAGASVISVMIYQPYISGFFTGEKKEQDVKLFEECMTLLSSFEKKGLYADKDQVGVLMPSMDTNWSIFSNGIIPLSENDRVISVPTLNGSNRRSFTIQEAYAINSQSSNPTLAFDFLKFLAKDSSMSHPEAICRSDREYIINNLANQLQASSEKVIPFVDSLLAAKSSLNHADYFDPQVGRIVFEIVDQFRKGLISKEEAARDISKRVWLYANE</sequence>
<protein>
    <submittedName>
        <fullName evidence="1">Extracellular solute-binding protein family 1</fullName>
    </submittedName>
</protein>